<gene>
    <name evidence="1" type="ORF">Sango_3072700</name>
</gene>
<accession>A0AAE1TA76</accession>
<reference evidence="1" key="2">
    <citation type="journal article" date="2024" name="Plant">
        <title>Genomic evolution and insights into agronomic trait innovations of Sesamum species.</title>
        <authorList>
            <person name="Miao H."/>
            <person name="Wang L."/>
            <person name="Qu L."/>
            <person name="Liu H."/>
            <person name="Sun Y."/>
            <person name="Le M."/>
            <person name="Wang Q."/>
            <person name="Wei S."/>
            <person name="Zheng Y."/>
            <person name="Lin W."/>
            <person name="Duan Y."/>
            <person name="Cao H."/>
            <person name="Xiong S."/>
            <person name="Wang X."/>
            <person name="Wei L."/>
            <person name="Li C."/>
            <person name="Ma Q."/>
            <person name="Ju M."/>
            <person name="Zhao R."/>
            <person name="Li G."/>
            <person name="Mu C."/>
            <person name="Tian Q."/>
            <person name="Mei H."/>
            <person name="Zhang T."/>
            <person name="Gao T."/>
            <person name="Zhang H."/>
        </authorList>
    </citation>
    <scope>NUCLEOTIDE SEQUENCE</scope>
    <source>
        <strain evidence="1">K16</strain>
    </source>
</reference>
<dbReference type="AlphaFoldDB" id="A0AAE1TA76"/>
<organism evidence="1 2">
    <name type="scientific">Sesamum angolense</name>
    <dbReference type="NCBI Taxonomy" id="2727404"/>
    <lineage>
        <taxon>Eukaryota</taxon>
        <taxon>Viridiplantae</taxon>
        <taxon>Streptophyta</taxon>
        <taxon>Embryophyta</taxon>
        <taxon>Tracheophyta</taxon>
        <taxon>Spermatophyta</taxon>
        <taxon>Magnoliopsida</taxon>
        <taxon>eudicotyledons</taxon>
        <taxon>Gunneridae</taxon>
        <taxon>Pentapetalae</taxon>
        <taxon>asterids</taxon>
        <taxon>lamiids</taxon>
        <taxon>Lamiales</taxon>
        <taxon>Pedaliaceae</taxon>
        <taxon>Sesamum</taxon>
    </lineage>
</organism>
<evidence type="ECO:0000313" key="2">
    <source>
        <dbReference type="Proteomes" id="UP001289374"/>
    </source>
</evidence>
<dbReference type="EMBL" id="JACGWL010000199">
    <property type="protein sequence ID" value="KAK4384319.1"/>
    <property type="molecule type" value="Genomic_DNA"/>
</dbReference>
<proteinExistence type="predicted"/>
<sequence>MKDLGETDVIPGVKSRKTENGFSLCQSHYIEKLLKRFDRHEEISVRTPYDPSICLKKNNGDIVSQAEYAKIIGSVMFLMNYTRPDIAYDVSRLNRYTHNPNKEKWDTLHRLFRYLKGERYLGNIPNKLVIARSKMEFQFIALELVGQEAEWLKNFVGDIPCRIICAC</sequence>
<protein>
    <submittedName>
        <fullName evidence="1">Retrovirus-related Pol polyprotein from transposon TNT 1-94</fullName>
    </submittedName>
</protein>
<comment type="caution">
    <text evidence="1">The sequence shown here is derived from an EMBL/GenBank/DDBJ whole genome shotgun (WGS) entry which is preliminary data.</text>
</comment>
<dbReference type="PANTHER" id="PTHR11439:SF440">
    <property type="entry name" value="INTEGRASE CATALYTIC DOMAIN-CONTAINING PROTEIN"/>
    <property type="match status" value="1"/>
</dbReference>
<name>A0AAE1TA76_9LAMI</name>
<evidence type="ECO:0000313" key="1">
    <source>
        <dbReference type="EMBL" id="KAK4384319.1"/>
    </source>
</evidence>
<dbReference type="PANTHER" id="PTHR11439">
    <property type="entry name" value="GAG-POL-RELATED RETROTRANSPOSON"/>
    <property type="match status" value="1"/>
</dbReference>
<keyword evidence="2" id="KW-1185">Reference proteome</keyword>
<dbReference type="Proteomes" id="UP001289374">
    <property type="component" value="Unassembled WGS sequence"/>
</dbReference>
<reference evidence="1" key="1">
    <citation type="submission" date="2020-06" db="EMBL/GenBank/DDBJ databases">
        <authorList>
            <person name="Li T."/>
            <person name="Hu X."/>
            <person name="Zhang T."/>
            <person name="Song X."/>
            <person name="Zhang H."/>
            <person name="Dai N."/>
            <person name="Sheng W."/>
            <person name="Hou X."/>
            <person name="Wei L."/>
        </authorList>
    </citation>
    <scope>NUCLEOTIDE SEQUENCE</scope>
    <source>
        <strain evidence="1">K16</strain>
        <tissue evidence="1">Leaf</tissue>
    </source>
</reference>